<evidence type="ECO:0000256" key="11">
    <source>
        <dbReference type="SAM" id="Phobius"/>
    </source>
</evidence>
<protein>
    <recommendedName>
        <fullName evidence="14">Pectate lyase superfamily protein domain-containing protein</fullName>
    </recommendedName>
</protein>
<evidence type="ECO:0000256" key="10">
    <source>
        <dbReference type="RuleBase" id="RU361169"/>
    </source>
</evidence>
<keyword evidence="6" id="KW-1015">Disulfide bond</keyword>
<sequence length="491" mass="53587">MDKISDATPTTGPPLATTVFNPYAHHILITMRTRKSGILVRIFLLAVAAAVHGQLSGPVGPSTPLSQKTHICNILDYGAATNTSDIGPAILSAFTDCVKQTPGSTLYVPPGTYNMSTWVKLENASNWAFQIDGVITRTGTDRGHMFWITATDFEMYSSNQAGAIHGAGIYWSSQGLHKYGPRILRLVHVANFSLHDLMFIDSPSFHVILDNVKNGLLYNLLVRGHDEGGLDGIDITCQNCHVTNVEVTNRDECVCVKNPSSNLLIENIFCNQAGGMSLGSFANDTAVSQVHMRNIYSYYSTHFLLIKTFPNGTGYVKDCLFENFTGYTSAYALSVNQYWLNTFTTNDTSGVQLSNLTFKNWHGQTDDANKRPPAWFSCSHTNPCVGMKVSNFSFWDLTHNQTGSYCASAYGRGAKCLRKFNGTATDTAPPYENVTTLTSTMPKGWAPPVISPNVLTRGFGLNESIPIPTLPFPPVDIGTNGSTPRPIPIAE</sequence>
<keyword evidence="9" id="KW-0961">Cell wall biogenesis/degradation</keyword>
<comment type="subcellular location">
    <subcellularLocation>
        <location evidence="1">Secreted</location>
    </subcellularLocation>
</comment>
<evidence type="ECO:0000256" key="3">
    <source>
        <dbReference type="ARBA" id="ARBA00022525"/>
    </source>
</evidence>
<dbReference type="STRING" id="286115.A0A507DNZ1"/>
<dbReference type="Proteomes" id="UP000317494">
    <property type="component" value="Unassembled WGS sequence"/>
</dbReference>
<organism evidence="12 13">
    <name type="scientific">Synchytrium endobioticum</name>
    <dbReference type="NCBI Taxonomy" id="286115"/>
    <lineage>
        <taxon>Eukaryota</taxon>
        <taxon>Fungi</taxon>
        <taxon>Fungi incertae sedis</taxon>
        <taxon>Chytridiomycota</taxon>
        <taxon>Chytridiomycota incertae sedis</taxon>
        <taxon>Chytridiomycetes</taxon>
        <taxon>Synchytriales</taxon>
        <taxon>Synchytriaceae</taxon>
        <taxon>Synchytrium</taxon>
    </lineage>
</organism>
<dbReference type="InterPro" id="IPR000743">
    <property type="entry name" value="Glyco_hydro_28"/>
</dbReference>
<keyword evidence="11" id="KW-0472">Membrane</keyword>
<keyword evidence="13" id="KW-1185">Reference proteome</keyword>
<accession>A0A507DNZ1</accession>
<keyword evidence="3" id="KW-0964">Secreted</keyword>
<keyword evidence="11" id="KW-1133">Transmembrane helix</keyword>
<dbReference type="PANTHER" id="PTHR31736">
    <property type="match status" value="1"/>
</dbReference>
<evidence type="ECO:0008006" key="14">
    <source>
        <dbReference type="Google" id="ProtNLM"/>
    </source>
</evidence>
<evidence type="ECO:0000256" key="5">
    <source>
        <dbReference type="ARBA" id="ARBA00022801"/>
    </source>
</evidence>
<dbReference type="SUPFAM" id="SSF51126">
    <property type="entry name" value="Pectin lyase-like"/>
    <property type="match status" value="1"/>
</dbReference>
<dbReference type="GO" id="GO:0005975">
    <property type="term" value="P:carbohydrate metabolic process"/>
    <property type="evidence" value="ECO:0007669"/>
    <property type="project" value="InterPro"/>
</dbReference>
<keyword evidence="8 10" id="KW-0326">Glycosidase</keyword>
<dbReference type="GO" id="GO:0005576">
    <property type="term" value="C:extracellular region"/>
    <property type="evidence" value="ECO:0007669"/>
    <property type="project" value="UniProtKB-SubCell"/>
</dbReference>
<keyword evidence="4" id="KW-0732">Signal</keyword>
<evidence type="ECO:0000256" key="9">
    <source>
        <dbReference type="ARBA" id="ARBA00023316"/>
    </source>
</evidence>
<name>A0A507DNZ1_9FUNG</name>
<feature type="transmembrane region" description="Helical" evidence="11">
    <location>
        <begin position="38"/>
        <end position="55"/>
    </location>
</feature>
<keyword evidence="5 10" id="KW-0378">Hydrolase</keyword>
<gene>
    <name evidence="12" type="ORF">SeMB42_g01077</name>
</gene>
<dbReference type="EMBL" id="QEAN01000025">
    <property type="protein sequence ID" value="TPX52965.1"/>
    <property type="molecule type" value="Genomic_DNA"/>
</dbReference>
<evidence type="ECO:0000313" key="12">
    <source>
        <dbReference type="EMBL" id="TPX52965.1"/>
    </source>
</evidence>
<comment type="caution">
    <text evidence="12">The sequence shown here is derived from an EMBL/GenBank/DDBJ whole genome shotgun (WGS) entry which is preliminary data.</text>
</comment>
<evidence type="ECO:0000256" key="8">
    <source>
        <dbReference type="ARBA" id="ARBA00023295"/>
    </source>
</evidence>
<evidence type="ECO:0000256" key="7">
    <source>
        <dbReference type="ARBA" id="ARBA00023180"/>
    </source>
</evidence>
<dbReference type="Gene3D" id="2.160.20.10">
    <property type="entry name" value="Single-stranded right-handed beta-helix, Pectin lyase-like"/>
    <property type="match status" value="1"/>
</dbReference>
<proteinExistence type="inferred from homology"/>
<evidence type="ECO:0000313" key="13">
    <source>
        <dbReference type="Proteomes" id="UP000317494"/>
    </source>
</evidence>
<keyword evidence="11" id="KW-0812">Transmembrane</keyword>
<dbReference type="PANTHER" id="PTHR31736:SF19">
    <property type="entry name" value="PECTIN LYASE SUPERFAMILY PROTEIN-RELATED"/>
    <property type="match status" value="1"/>
</dbReference>
<comment type="similarity">
    <text evidence="2 10">Belongs to the glycosyl hydrolase 28 family.</text>
</comment>
<reference evidence="12 13" key="1">
    <citation type="journal article" date="2019" name="Sci. Rep.">
        <title>Comparative genomics of chytrid fungi reveal insights into the obligate biotrophic and pathogenic lifestyle of Synchytrium endobioticum.</title>
        <authorList>
            <person name="van de Vossenberg B.T.L.H."/>
            <person name="Warris S."/>
            <person name="Nguyen H.D.T."/>
            <person name="van Gent-Pelzer M.P.E."/>
            <person name="Joly D.L."/>
            <person name="van de Geest H.C."/>
            <person name="Bonants P.J.M."/>
            <person name="Smith D.S."/>
            <person name="Levesque C.A."/>
            <person name="van der Lee T.A.J."/>
        </authorList>
    </citation>
    <scope>NUCLEOTIDE SEQUENCE [LARGE SCALE GENOMIC DNA]</scope>
    <source>
        <strain evidence="12 13">MB42</strain>
    </source>
</reference>
<evidence type="ECO:0000256" key="2">
    <source>
        <dbReference type="ARBA" id="ARBA00008834"/>
    </source>
</evidence>
<dbReference type="InterPro" id="IPR011050">
    <property type="entry name" value="Pectin_lyase_fold/virulence"/>
</dbReference>
<keyword evidence="7" id="KW-0325">Glycoprotein</keyword>
<dbReference type="VEuPathDB" id="FungiDB:SeMB42_g01077"/>
<evidence type="ECO:0000256" key="1">
    <source>
        <dbReference type="ARBA" id="ARBA00004613"/>
    </source>
</evidence>
<dbReference type="GO" id="GO:0004650">
    <property type="term" value="F:polygalacturonase activity"/>
    <property type="evidence" value="ECO:0007669"/>
    <property type="project" value="InterPro"/>
</dbReference>
<dbReference type="GO" id="GO:0046576">
    <property type="term" value="F:rhamnogalacturonan alpha-L-rhamnopyranosyl-(1-&gt;4)-alpha-D-galactopyranosyluronide lyase activity"/>
    <property type="evidence" value="ECO:0007669"/>
    <property type="project" value="UniProtKB-ARBA"/>
</dbReference>
<dbReference type="Pfam" id="PF00295">
    <property type="entry name" value="Glyco_hydro_28"/>
    <property type="match status" value="1"/>
</dbReference>
<dbReference type="InterPro" id="IPR012334">
    <property type="entry name" value="Pectin_lyas_fold"/>
</dbReference>
<evidence type="ECO:0000256" key="4">
    <source>
        <dbReference type="ARBA" id="ARBA00022729"/>
    </source>
</evidence>
<dbReference type="GO" id="GO:0071555">
    <property type="term" value="P:cell wall organization"/>
    <property type="evidence" value="ECO:0007669"/>
    <property type="project" value="UniProtKB-KW"/>
</dbReference>
<dbReference type="AlphaFoldDB" id="A0A507DNZ1"/>
<evidence type="ECO:0000256" key="6">
    <source>
        <dbReference type="ARBA" id="ARBA00023157"/>
    </source>
</evidence>